<dbReference type="GO" id="GO:0016020">
    <property type="term" value="C:membrane"/>
    <property type="evidence" value="ECO:0007669"/>
    <property type="project" value="GOC"/>
</dbReference>
<organism evidence="9 10">
    <name type="scientific">Aliidiomarina sanyensis</name>
    <dbReference type="NCBI Taxonomy" id="1249555"/>
    <lineage>
        <taxon>Bacteria</taxon>
        <taxon>Pseudomonadati</taxon>
        <taxon>Pseudomonadota</taxon>
        <taxon>Gammaproteobacteria</taxon>
        <taxon>Alteromonadales</taxon>
        <taxon>Idiomarinaceae</taxon>
        <taxon>Aliidiomarina</taxon>
    </lineage>
</organism>
<proteinExistence type="inferred from homology"/>
<evidence type="ECO:0000313" key="9">
    <source>
        <dbReference type="EMBL" id="RUO36323.1"/>
    </source>
</evidence>
<keyword evidence="10" id="KW-1185">Reference proteome</keyword>
<dbReference type="InterPro" id="IPR007691">
    <property type="entry name" value="LpxD"/>
</dbReference>
<dbReference type="Pfam" id="PF04613">
    <property type="entry name" value="LpxD"/>
    <property type="match status" value="1"/>
</dbReference>
<dbReference type="GO" id="GO:0016410">
    <property type="term" value="F:N-acyltransferase activity"/>
    <property type="evidence" value="ECO:0007669"/>
    <property type="project" value="InterPro"/>
</dbReference>
<dbReference type="PANTHER" id="PTHR43378:SF2">
    <property type="entry name" value="UDP-3-O-ACYLGLUCOSAMINE N-ACYLTRANSFERASE 1, MITOCHONDRIAL-RELATED"/>
    <property type="match status" value="1"/>
</dbReference>
<protein>
    <recommendedName>
        <fullName evidence="7">UDP-3-O-acylglucosamine N-acyltransferase</fullName>
        <ecNumber evidence="7">2.3.1.191</ecNumber>
    </recommendedName>
</protein>
<evidence type="ECO:0000256" key="1">
    <source>
        <dbReference type="ARBA" id="ARBA00022516"/>
    </source>
</evidence>
<evidence type="ECO:0000256" key="5">
    <source>
        <dbReference type="ARBA" id="ARBA00023098"/>
    </source>
</evidence>
<evidence type="ECO:0000256" key="6">
    <source>
        <dbReference type="ARBA" id="ARBA00023315"/>
    </source>
</evidence>
<comment type="similarity">
    <text evidence="7">Belongs to the transferase hexapeptide repeat family. LpxD subfamily.</text>
</comment>
<sequence length="340" mass="35219">MTLNDLAAMIGATVRGNGATEVTGLATLANAGPSQVGFLANAKYKNQLKTTRAAAVIISPEHDDDALLPAALLTDNPYLAYARAAQALDTTPKQAQEIHPSAVIAEDVVLGEGVSIGPHVVIEKGVRLGAGAVIGANCSVGEGAQIGEHTRLWPGVHIYHRVVIGARCTLHSGAVIGADGFGWASDRGKWVKIPQLGSVVIGDDVEVGANTTIDRGALDDTVIASNCIIDNLCMIAHNVQIGEGTAIAGQTGIAGSAKIGRYCLVGGQTGINGHITIGDGVQIHGMTMVTKDLPAKGVYASGLPVVDQSTWAKSGARVRQLPELFLRVRALERKLETPDK</sequence>
<dbReference type="GO" id="GO:0103118">
    <property type="term" value="F:UDP-3-O-[(3R)-3-hydroxyacyl]-glucosamine N-acyltransferase activity"/>
    <property type="evidence" value="ECO:0007669"/>
    <property type="project" value="UniProtKB-EC"/>
</dbReference>
<dbReference type="Proteomes" id="UP000288405">
    <property type="component" value="Unassembled WGS sequence"/>
</dbReference>
<keyword evidence="5 7" id="KW-0443">Lipid metabolism</keyword>
<keyword evidence="2 7" id="KW-0441">Lipid A biosynthesis</keyword>
<dbReference type="Gene3D" id="1.20.5.170">
    <property type="match status" value="1"/>
</dbReference>
<dbReference type="HAMAP" id="MF_00523">
    <property type="entry name" value="LpxD"/>
    <property type="match status" value="1"/>
</dbReference>
<gene>
    <name evidence="7 9" type="primary">lpxD</name>
    <name evidence="9" type="ORF">CWE11_00440</name>
</gene>
<dbReference type="EMBL" id="PIPM01000001">
    <property type="protein sequence ID" value="RUO36323.1"/>
    <property type="molecule type" value="Genomic_DNA"/>
</dbReference>
<dbReference type="NCBIfam" id="TIGR01853">
    <property type="entry name" value="lipid_A_lpxD"/>
    <property type="match status" value="1"/>
</dbReference>
<dbReference type="PROSITE" id="PS00101">
    <property type="entry name" value="HEXAPEP_TRANSFERASES"/>
    <property type="match status" value="1"/>
</dbReference>
<feature type="active site" description="Proton acceptor" evidence="7">
    <location>
        <position position="237"/>
    </location>
</feature>
<dbReference type="OrthoDB" id="9784739at2"/>
<dbReference type="InterPro" id="IPR001451">
    <property type="entry name" value="Hexapep"/>
</dbReference>
<evidence type="ECO:0000259" key="8">
    <source>
        <dbReference type="Pfam" id="PF04613"/>
    </source>
</evidence>
<feature type="domain" description="UDP-3-O-[3-hydroxymyristoyl] glucosamine N-acyltransferase non-repeat region" evidence="8">
    <location>
        <begin position="20"/>
        <end position="86"/>
    </location>
</feature>
<evidence type="ECO:0000256" key="2">
    <source>
        <dbReference type="ARBA" id="ARBA00022556"/>
    </source>
</evidence>
<evidence type="ECO:0000313" key="10">
    <source>
        <dbReference type="Proteomes" id="UP000288405"/>
    </source>
</evidence>
<dbReference type="Pfam" id="PF14602">
    <property type="entry name" value="Hexapep_2"/>
    <property type="match status" value="1"/>
</dbReference>
<dbReference type="RefSeq" id="WP_126775635.1">
    <property type="nucleotide sequence ID" value="NZ_PIPM01000001.1"/>
</dbReference>
<evidence type="ECO:0000256" key="4">
    <source>
        <dbReference type="ARBA" id="ARBA00022737"/>
    </source>
</evidence>
<evidence type="ECO:0000256" key="7">
    <source>
        <dbReference type="HAMAP-Rule" id="MF_00523"/>
    </source>
</evidence>
<dbReference type="Gene3D" id="2.160.10.10">
    <property type="entry name" value="Hexapeptide repeat proteins"/>
    <property type="match status" value="1"/>
</dbReference>
<comment type="pathway">
    <text evidence="7">Bacterial outer membrane biogenesis; LPS lipid A biosynthesis.</text>
</comment>
<accession>A0A432WRA9</accession>
<reference evidence="9 10" key="1">
    <citation type="journal article" date="2011" name="Front. Microbiol.">
        <title>Genomic signatures of strain selection and enhancement in Bacillus atrophaeus var. globigii, a historical biowarfare simulant.</title>
        <authorList>
            <person name="Gibbons H.S."/>
            <person name="Broomall S.M."/>
            <person name="McNew L.A."/>
            <person name="Daligault H."/>
            <person name="Chapman C."/>
            <person name="Bruce D."/>
            <person name="Karavis M."/>
            <person name="Krepps M."/>
            <person name="McGregor P.A."/>
            <person name="Hong C."/>
            <person name="Park K.H."/>
            <person name="Akmal A."/>
            <person name="Feldman A."/>
            <person name="Lin J.S."/>
            <person name="Chang W.E."/>
            <person name="Higgs B.W."/>
            <person name="Demirev P."/>
            <person name="Lindquist J."/>
            <person name="Liem A."/>
            <person name="Fochler E."/>
            <person name="Read T.D."/>
            <person name="Tapia R."/>
            <person name="Johnson S."/>
            <person name="Bishop-Lilly K.A."/>
            <person name="Detter C."/>
            <person name="Han C."/>
            <person name="Sozhamannan S."/>
            <person name="Rosenzweig C.N."/>
            <person name="Skowronski E.W."/>
        </authorList>
    </citation>
    <scope>NUCLEOTIDE SEQUENCE [LARGE SCALE GENOMIC DNA]</scope>
    <source>
        <strain evidence="9 10">GYP-17</strain>
    </source>
</reference>
<dbReference type="CDD" id="cd03352">
    <property type="entry name" value="LbH_LpxD"/>
    <property type="match status" value="1"/>
</dbReference>
<evidence type="ECO:0000256" key="3">
    <source>
        <dbReference type="ARBA" id="ARBA00022679"/>
    </source>
</evidence>
<dbReference type="AlphaFoldDB" id="A0A432WRA9"/>
<dbReference type="PANTHER" id="PTHR43378">
    <property type="entry name" value="UDP-3-O-ACYLGLUCOSAMINE N-ACYLTRANSFERASE"/>
    <property type="match status" value="1"/>
</dbReference>
<dbReference type="EC" id="2.3.1.191" evidence="7"/>
<keyword evidence="4 7" id="KW-0677">Repeat</keyword>
<dbReference type="InterPro" id="IPR020573">
    <property type="entry name" value="UDP_GlcNAc_AcTrfase_non-rep"/>
</dbReference>
<dbReference type="UniPathway" id="UPA00973"/>
<dbReference type="NCBIfam" id="NF002060">
    <property type="entry name" value="PRK00892.1"/>
    <property type="match status" value="1"/>
</dbReference>
<dbReference type="SUPFAM" id="SSF51161">
    <property type="entry name" value="Trimeric LpxA-like enzymes"/>
    <property type="match status" value="1"/>
</dbReference>
<dbReference type="Pfam" id="PF00132">
    <property type="entry name" value="Hexapep"/>
    <property type="match status" value="2"/>
</dbReference>
<dbReference type="InterPro" id="IPR011004">
    <property type="entry name" value="Trimer_LpxA-like_sf"/>
</dbReference>
<comment type="subunit">
    <text evidence="7">Homotrimer.</text>
</comment>
<dbReference type="GO" id="GO:0009245">
    <property type="term" value="P:lipid A biosynthetic process"/>
    <property type="evidence" value="ECO:0007669"/>
    <property type="project" value="UniProtKB-UniRule"/>
</dbReference>
<dbReference type="Gene3D" id="3.40.1390.10">
    <property type="entry name" value="MurE/MurF, N-terminal domain"/>
    <property type="match status" value="1"/>
</dbReference>
<keyword evidence="6 7" id="KW-0012">Acyltransferase</keyword>
<comment type="function">
    <text evidence="7">Catalyzes the N-acylation of UDP-3-O-acylglucosamine using 3-hydroxyacyl-ACP as the acyl donor. Is involved in the biosynthesis of lipid A, a phosphorylated glycolipid that anchors the lipopolysaccharide to the outer membrane of the cell.</text>
</comment>
<dbReference type="InterPro" id="IPR018357">
    <property type="entry name" value="Hexapep_transf_CS"/>
</dbReference>
<comment type="caution">
    <text evidence="9">The sequence shown here is derived from an EMBL/GenBank/DDBJ whole genome shotgun (WGS) entry which is preliminary data.</text>
</comment>
<name>A0A432WRA9_9GAMM</name>
<keyword evidence="3 7" id="KW-0808">Transferase</keyword>
<comment type="catalytic activity">
    <reaction evidence="7">
        <text>a UDP-3-O-[(3R)-3-hydroxyacyl]-alpha-D-glucosamine + a (3R)-hydroxyacyl-[ACP] = a UDP-2-N,3-O-bis[(3R)-3-hydroxyacyl]-alpha-D-glucosamine + holo-[ACP] + H(+)</text>
        <dbReference type="Rhea" id="RHEA:53836"/>
        <dbReference type="Rhea" id="RHEA-COMP:9685"/>
        <dbReference type="Rhea" id="RHEA-COMP:9945"/>
        <dbReference type="ChEBI" id="CHEBI:15378"/>
        <dbReference type="ChEBI" id="CHEBI:64479"/>
        <dbReference type="ChEBI" id="CHEBI:78827"/>
        <dbReference type="ChEBI" id="CHEBI:137740"/>
        <dbReference type="ChEBI" id="CHEBI:137748"/>
        <dbReference type="EC" id="2.3.1.191"/>
    </reaction>
</comment>
<keyword evidence="1 7" id="KW-0444">Lipid biosynthesis</keyword>